<evidence type="ECO:0008006" key="4">
    <source>
        <dbReference type="Google" id="ProtNLM"/>
    </source>
</evidence>
<gene>
    <name evidence="2" type="ORF">BGZ65_012820</name>
</gene>
<feature type="signal peptide" evidence="1">
    <location>
        <begin position="1"/>
        <end position="24"/>
    </location>
</feature>
<keyword evidence="1" id="KW-0732">Signal</keyword>
<reference evidence="2" key="1">
    <citation type="journal article" date="2020" name="Fungal Divers.">
        <title>Resolving the Mortierellaceae phylogeny through synthesis of multi-gene phylogenetics and phylogenomics.</title>
        <authorList>
            <person name="Vandepol N."/>
            <person name="Liber J."/>
            <person name="Desiro A."/>
            <person name="Na H."/>
            <person name="Kennedy M."/>
            <person name="Barry K."/>
            <person name="Grigoriev I.V."/>
            <person name="Miller A.N."/>
            <person name="O'Donnell K."/>
            <person name="Stajich J.E."/>
            <person name="Bonito G."/>
        </authorList>
    </citation>
    <scope>NUCLEOTIDE SEQUENCE</scope>
    <source>
        <strain evidence="2">MES-2147</strain>
    </source>
</reference>
<dbReference type="AlphaFoldDB" id="A0A9P6MJ97"/>
<dbReference type="EMBL" id="JAAAHW010000241">
    <property type="protein sequence ID" value="KAG0004727.1"/>
    <property type="molecule type" value="Genomic_DNA"/>
</dbReference>
<comment type="caution">
    <text evidence="2">The sequence shown here is derived from an EMBL/GenBank/DDBJ whole genome shotgun (WGS) entry which is preliminary data.</text>
</comment>
<dbReference type="Proteomes" id="UP000749646">
    <property type="component" value="Unassembled WGS sequence"/>
</dbReference>
<accession>A0A9P6MJ97</accession>
<evidence type="ECO:0000313" key="3">
    <source>
        <dbReference type="Proteomes" id="UP000749646"/>
    </source>
</evidence>
<proteinExistence type="predicted"/>
<protein>
    <recommendedName>
        <fullName evidence="4">Transmembrane protein</fullName>
    </recommendedName>
</protein>
<evidence type="ECO:0000256" key="1">
    <source>
        <dbReference type="SAM" id="SignalP"/>
    </source>
</evidence>
<evidence type="ECO:0000313" key="2">
    <source>
        <dbReference type="EMBL" id="KAG0004727.1"/>
    </source>
</evidence>
<organism evidence="2 3">
    <name type="scientific">Modicella reniformis</name>
    <dbReference type="NCBI Taxonomy" id="1440133"/>
    <lineage>
        <taxon>Eukaryota</taxon>
        <taxon>Fungi</taxon>
        <taxon>Fungi incertae sedis</taxon>
        <taxon>Mucoromycota</taxon>
        <taxon>Mortierellomycotina</taxon>
        <taxon>Mortierellomycetes</taxon>
        <taxon>Mortierellales</taxon>
        <taxon>Mortierellaceae</taxon>
        <taxon>Modicella</taxon>
    </lineage>
</organism>
<dbReference type="OrthoDB" id="2348294at2759"/>
<feature type="chain" id="PRO_5040355243" description="Transmembrane protein" evidence="1">
    <location>
        <begin position="25"/>
        <end position="148"/>
    </location>
</feature>
<sequence>MHIQTIIVFVLVMIATVSVSSVSADLFDCPKCIKAAAKGLFACSKLQVDIDIAFFDNSDNNDGASKECYCALASNPDWLDSCKETCPTTVTDVIKAAIRTPKDNVCKKVSPFAFLKGSAGSLTPPKTHATTSLAVLVAIVASAVQFLF</sequence>
<keyword evidence="3" id="KW-1185">Reference proteome</keyword>
<name>A0A9P6MJ97_9FUNG</name>